<reference evidence="1" key="1">
    <citation type="submission" date="2023-07" db="EMBL/GenBank/DDBJ databases">
        <authorList>
            <person name="Stuckert A."/>
        </authorList>
    </citation>
    <scope>NUCLEOTIDE SEQUENCE</scope>
</reference>
<dbReference type="EMBL" id="CAUEEQ010008315">
    <property type="protein sequence ID" value="CAJ0932124.1"/>
    <property type="molecule type" value="Genomic_DNA"/>
</dbReference>
<accession>A0ABN9L5S9</accession>
<dbReference type="PANTHER" id="PTHR21301">
    <property type="entry name" value="REVERSE TRANSCRIPTASE"/>
    <property type="match status" value="1"/>
</dbReference>
<feature type="non-terminal residue" evidence="1">
    <location>
        <position position="1"/>
    </location>
</feature>
<name>A0ABN9L5S9_9NEOB</name>
<gene>
    <name evidence="1" type="ORF">RIMI_LOCUS4984851</name>
</gene>
<dbReference type="Proteomes" id="UP001176940">
    <property type="component" value="Unassembled WGS sequence"/>
</dbReference>
<organism evidence="1 2">
    <name type="scientific">Ranitomeya imitator</name>
    <name type="common">mimic poison frog</name>
    <dbReference type="NCBI Taxonomy" id="111125"/>
    <lineage>
        <taxon>Eukaryota</taxon>
        <taxon>Metazoa</taxon>
        <taxon>Chordata</taxon>
        <taxon>Craniata</taxon>
        <taxon>Vertebrata</taxon>
        <taxon>Euteleostomi</taxon>
        <taxon>Amphibia</taxon>
        <taxon>Batrachia</taxon>
        <taxon>Anura</taxon>
        <taxon>Neobatrachia</taxon>
        <taxon>Hyloidea</taxon>
        <taxon>Dendrobatidae</taxon>
        <taxon>Dendrobatinae</taxon>
        <taxon>Ranitomeya</taxon>
    </lineage>
</organism>
<proteinExistence type="predicted"/>
<evidence type="ECO:0008006" key="3">
    <source>
        <dbReference type="Google" id="ProtNLM"/>
    </source>
</evidence>
<sequence length="444" mass="50315">AHQGLSKRDMASDLNSRQFYIEKVKRHSFYSKLCGAPKQSFTPTYWSPHPDGQLSLLVPDLYLLPRCLRCLDTVQKAMNHLFLAFSSNIFDSSLVFFRRLLEFRVLLPAAPGNGHGGGLCAGLRWFVPGLWERDLFLSDRASSMDRVPLWTRYIDDVFLIWQGSVTLLEEFMGSLNRNDCNIKLTYHSDSKTVEFLDVLVKRDSGDMIQTDIYRKPTSTNTLLHASSAHPGHVIQAVSTGFLSLNDMDYKAKEKSWLTQIEQGSFFLQLQGTAMGAAFAPAYAGLFLGLWERDLFLSDRASSIDRVPLWTRKTVEFLDVLVKRDSGDMIQTDIYRKPTSTNTLLHASSAHPGHVIQAVPTGQFLRLRRGLMDISSLNTIPKHFYLHHNSDASLFRVRGIDSLDSNIRGGNMSKKLAQLESRWIWSLNTLHPNGLNEQINFAPFL</sequence>
<dbReference type="PANTHER" id="PTHR21301:SF12">
    <property type="match status" value="1"/>
</dbReference>
<evidence type="ECO:0000313" key="2">
    <source>
        <dbReference type="Proteomes" id="UP001176940"/>
    </source>
</evidence>
<keyword evidence="2" id="KW-1185">Reference proteome</keyword>
<comment type="caution">
    <text evidence="1">The sequence shown here is derived from an EMBL/GenBank/DDBJ whole genome shotgun (WGS) entry which is preliminary data.</text>
</comment>
<protein>
    <recommendedName>
        <fullName evidence="3">Reverse transcriptase domain-containing protein</fullName>
    </recommendedName>
</protein>
<evidence type="ECO:0000313" key="1">
    <source>
        <dbReference type="EMBL" id="CAJ0932124.1"/>
    </source>
</evidence>